<evidence type="ECO:0000313" key="11">
    <source>
        <dbReference type="Proteomes" id="UP000067683"/>
    </source>
</evidence>
<dbReference type="PANTHER" id="PTHR30524:SF0">
    <property type="entry name" value="ALTRONATE OXIDOREDUCTASE-RELATED"/>
    <property type="match status" value="1"/>
</dbReference>
<dbReference type="OrthoDB" id="271711at2"/>
<dbReference type="InterPro" id="IPR023028">
    <property type="entry name" value="Mannitol_1_phos_5_DH"/>
</dbReference>
<dbReference type="SUPFAM" id="SSF51735">
    <property type="entry name" value="NAD(P)-binding Rossmann-fold domains"/>
    <property type="match status" value="1"/>
</dbReference>
<sequence>MKQAIHFGAGNIGRGFIGALFSESGYHVSFVDVAEQVIDGLNAQGQYRVNMAQETEESVLVENVSGINNMKDEEAVIAKIQQATYLTTAIGPNILPRIAPLIAKGIEARVKGNFATGPDLVPASDLDVATDMSAGSEKLYIIACENQIGATDILKGHILSHLSDEAKADLAGKVYFFNSAVDRIVPIQEGHSLDVLVEPYYEWVVETTEDIPHVTGMTIVEDLAPFIERKLFTVNTGHAVIAYYGYLAGKTTIDETLADPEIEQEVRETLKETGAYLVKQYGLDEDEHLDYIDKNIERFKNSYLNDGVTRVGRAPIRKLGPEDRLVRPAVQAQKAGLAYSHLAKAIAAALLFDYAEDEEAVKIQEMIAQGGPERVLTEVSGLEADSELAKEVVRQYEAMKK</sequence>
<dbReference type="InterPro" id="IPR036291">
    <property type="entry name" value="NAD(P)-bd_dom_sf"/>
</dbReference>
<dbReference type="InterPro" id="IPR013131">
    <property type="entry name" value="Mannitol_DH_N"/>
</dbReference>
<evidence type="ECO:0000256" key="2">
    <source>
        <dbReference type="ARBA" id="ARBA00012939"/>
    </source>
</evidence>
<dbReference type="GO" id="GO:0019592">
    <property type="term" value="P:mannitol catabolic process"/>
    <property type="evidence" value="ECO:0007669"/>
    <property type="project" value="TreeGrafter"/>
</dbReference>
<protein>
    <recommendedName>
        <fullName evidence="3 7">Mannitol-1-phosphate 5-dehydrogenase</fullName>
        <ecNumber evidence="2 7">1.1.1.17</ecNumber>
    </recommendedName>
</protein>
<name>A0A0U2YY29_9BACL</name>
<keyword evidence="5 7" id="KW-0520">NAD</keyword>
<feature type="domain" description="Mannitol dehydrogenase N-terminal" evidence="8">
    <location>
        <begin position="3"/>
        <end position="112"/>
    </location>
</feature>
<evidence type="ECO:0000256" key="5">
    <source>
        <dbReference type="ARBA" id="ARBA00023027"/>
    </source>
</evidence>
<evidence type="ECO:0000313" key="10">
    <source>
        <dbReference type="EMBL" id="ALS76462.1"/>
    </source>
</evidence>
<evidence type="ECO:0000256" key="3">
    <source>
        <dbReference type="ARBA" id="ARBA00016219"/>
    </source>
</evidence>
<evidence type="ECO:0000256" key="1">
    <source>
        <dbReference type="ARBA" id="ARBA00006541"/>
    </source>
</evidence>
<dbReference type="GO" id="GO:0005829">
    <property type="term" value="C:cytosol"/>
    <property type="evidence" value="ECO:0007669"/>
    <property type="project" value="TreeGrafter"/>
</dbReference>
<gene>
    <name evidence="7" type="primary">mtlD</name>
    <name evidence="10" type="ORF">AUC31_15185</name>
</gene>
<reference evidence="10" key="1">
    <citation type="submission" date="2016-01" db="EMBL/GenBank/DDBJ databases">
        <title>Complete genome of Planococcus rifietoensis type strain M8.</title>
        <authorList>
            <person name="See-Too W.S."/>
        </authorList>
    </citation>
    <scope>NUCLEOTIDE SEQUENCE [LARGE SCALE GENOMIC DNA]</scope>
    <source>
        <strain evidence="10">M8</strain>
    </source>
</reference>
<feature type="domain" description="Mannitol dehydrogenase N-terminal" evidence="8">
    <location>
        <begin position="134"/>
        <end position="208"/>
    </location>
</feature>
<evidence type="ECO:0000259" key="8">
    <source>
        <dbReference type="Pfam" id="PF01232"/>
    </source>
</evidence>
<dbReference type="InterPro" id="IPR013328">
    <property type="entry name" value="6PGD_dom2"/>
</dbReference>
<dbReference type="PROSITE" id="PS00974">
    <property type="entry name" value="MANNITOL_DHGENASE"/>
    <property type="match status" value="1"/>
</dbReference>
<dbReference type="Proteomes" id="UP000067683">
    <property type="component" value="Chromosome"/>
</dbReference>
<dbReference type="EC" id="1.1.1.17" evidence="2 7"/>
<dbReference type="EMBL" id="CP013659">
    <property type="protein sequence ID" value="ALS76462.1"/>
    <property type="molecule type" value="Genomic_DNA"/>
</dbReference>
<dbReference type="RefSeq" id="WP_058383164.1">
    <property type="nucleotide sequence ID" value="NZ_CP013659.2"/>
</dbReference>
<keyword evidence="11" id="KW-1185">Reference proteome</keyword>
<keyword evidence="4 7" id="KW-0560">Oxidoreductase</keyword>
<comment type="similarity">
    <text evidence="1 7">Belongs to the mannitol dehydrogenase family.</text>
</comment>
<dbReference type="Gene3D" id="3.40.50.720">
    <property type="entry name" value="NAD(P)-binding Rossmann-like Domain"/>
    <property type="match status" value="1"/>
</dbReference>
<evidence type="ECO:0000256" key="6">
    <source>
        <dbReference type="ARBA" id="ARBA00048615"/>
    </source>
</evidence>
<dbReference type="InterPro" id="IPR023027">
    <property type="entry name" value="Mannitol_DH_CS"/>
</dbReference>
<dbReference type="STRING" id="200991.AUC31_15185"/>
<evidence type="ECO:0000259" key="9">
    <source>
        <dbReference type="Pfam" id="PF08125"/>
    </source>
</evidence>
<dbReference type="Pfam" id="PF01232">
    <property type="entry name" value="Mannitol_dh"/>
    <property type="match status" value="2"/>
</dbReference>
<dbReference type="Pfam" id="PF08125">
    <property type="entry name" value="Mannitol_dh_C"/>
    <property type="match status" value="1"/>
</dbReference>
<dbReference type="SUPFAM" id="SSF48179">
    <property type="entry name" value="6-phosphogluconate dehydrogenase C-terminal domain-like"/>
    <property type="match status" value="1"/>
</dbReference>
<dbReference type="InterPro" id="IPR013118">
    <property type="entry name" value="Mannitol_DH_C"/>
</dbReference>
<dbReference type="Gene3D" id="1.10.1040.10">
    <property type="entry name" value="N-(1-d-carboxylethyl)-l-norvaline Dehydrogenase, domain 2"/>
    <property type="match status" value="1"/>
</dbReference>
<dbReference type="InterPro" id="IPR000669">
    <property type="entry name" value="Mannitol_DH"/>
</dbReference>
<dbReference type="NCBIfam" id="NF002647">
    <property type="entry name" value="PRK02318.1-3"/>
    <property type="match status" value="1"/>
</dbReference>
<accession>A0A0U2YY29</accession>
<dbReference type="AlphaFoldDB" id="A0A0U2YY29"/>
<dbReference type="GO" id="GO:0008926">
    <property type="term" value="F:mannitol-1-phosphate 5-dehydrogenase activity"/>
    <property type="evidence" value="ECO:0007669"/>
    <property type="project" value="UniProtKB-UniRule"/>
</dbReference>
<feature type="domain" description="Mannitol dehydrogenase C-terminal" evidence="9">
    <location>
        <begin position="222"/>
        <end position="399"/>
    </location>
</feature>
<dbReference type="InterPro" id="IPR008927">
    <property type="entry name" value="6-PGluconate_DH-like_C_sf"/>
</dbReference>
<organism evidence="10 11">
    <name type="scientific">Planococcus rifietoensis</name>
    <dbReference type="NCBI Taxonomy" id="200991"/>
    <lineage>
        <taxon>Bacteria</taxon>
        <taxon>Bacillati</taxon>
        <taxon>Bacillota</taxon>
        <taxon>Bacilli</taxon>
        <taxon>Bacillales</taxon>
        <taxon>Caryophanaceae</taxon>
        <taxon>Planococcus</taxon>
    </lineage>
</organism>
<dbReference type="HAMAP" id="MF_00196">
    <property type="entry name" value="Mannitol_dehydrog"/>
    <property type="match status" value="1"/>
</dbReference>
<evidence type="ECO:0000256" key="4">
    <source>
        <dbReference type="ARBA" id="ARBA00023002"/>
    </source>
</evidence>
<proteinExistence type="inferred from homology"/>
<dbReference type="PANTHER" id="PTHR30524">
    <property type="entry name" value="MANNITOL-1-PHOSPHATE 5-DEHYDROGENASE"/>
    <property type="match status" value="1"/>
</dbReference>
<dbReference type="KEGG" id="prt:AUC31_15185"/>
<evidence type="ECO:0000256" key="7">
    <source>
        <dbReference type="HAMAP-Rule" id="MF_00196"/>
    </source>
</evidence>
<comment type="catalytic activity">
    <reaction evidence="6 7">
        <text>D-mannitol 1-phosphate + NAD(+) = beta-D-fructose 6-phosphate + NADH + H(+)</text>
        <dbReference type="Rhea" id="RHEA:19661"/>
        <dbReference type="ChEBI" id="CHEBI:15378"/>
        <dbReference type="ChEBI" id="CHEBI:57540"/>
        <dbReference type="ChEBI" id="CHEBI:57634"/>
        <dbReference type="ChEBI" id="CHEBI:57945"/>
        <dbReference type="ChEBI" id="CHEBI:61381"/>
        <dbReference type="EC" id="1.1.1.17"/>
    </reaction>
</comment>
<dbReference type="PRINTS" id="PR00084">
    <property type="entry name" value="MTLDHDRGNASE"/>
</dbReference>
<feature type="binding site" evidence="7">
    <location>
        <begin position="4"/>
        <end position="15"/>
    </location>
    <ligand>
        <name>NAD(+)</name>
        <dbReference type="ChEBI" id="CHEBI:57540"/>
    </ligand>
</feature>